<reference evidence="1 2" key="1">
    <citation type="submission" date="2021-01" db="EMBL/GenBank/DDBJ databases">
        <title>Whole genome shotgun sequence of Plantactinospora endophytica NBRC 110450.</title>
        <authorList>
            <person name="Komaki H."/>
            <person name="Tamura T."/>
        </authorList>
    </citation>
    <scope>NUCLEOTIDE SEQUENCE [LARGE SCALE GENOMIC DNA]</scope>
    <source>
        <strain evidence="1 2">NBRC 110450</strain>
    </source>
</reference>
<evidence type="ECO:0000313" key="1">
    <source>
        <dbReference type="EMBL" id="GIG90516.1"/>
    </source>
</evidence>
<dbReference type="EMBL" id="BONW01000028">
    <property type="protein sequence ID" value="GIG90516.1"/>
    <property type="molecule type" value="Genomic_DNA"/>
</dbReference>
<protein>
    <submittedName>
        <fullName evidence="1">Uncharacterized protein</fullName>
    </submittedName>
</protein>
<name>A0ABQ4E748_9ACTN</name>
<organism evidence="1 2">
    <name type="scientific">Plantactinospora endophytica</name>
    <dbReference type="NCBI Taxonomy" id="673535"/>
    <lineage>
        <taxon>Bacteria</taxon>
        <taxon>Bacillati</taxon>
        <taxon>Actinomycetota</taxon>
        <taxon>Actinomycetes</taxon>
        <taxon>Micromonosporales</taxon>
        <taxon>Micromonosporaceae</taxon>
        <taxon>Plantactinospora</taxon>
    </lineage>
</organism>
<gene>
    <name evidence="1" type="ORF">Pen02_54520</name>
</gene>
<comment type="caution">
    <text evidence="1">The sequence shown here is derived from an EMBL/GenBank/DDBJ whole genome shotgun (WGS) entry which is preliminary data.</text>
</comment>
<keyword evidence="2" id="KW-1185">Reference proteome</keyword>
<sequence>MEVSDLKRKLQATVTAVAKSRVDVAYSPAASVAYAPSVSVAYAPSAK</sequence>
<evidence type="ECO:0000313" key="2">
    <source>
        <dbReference type="Proteomes" id="UP000646749"/>
    </source>
</evidence>
<dbReference type="Proteomes" id="UP000646749">
    <property type="component" value="Unassembled WGS sequence"/>
</dbReference>
<accession>A0ABQ4E748</accession>
<proteinExistence type="predicted"/>